<keyword evidence="6" id="KW-0235">DNA replication</keyword>
<keyword evidence="14" id="KW-1185">Reference proteome</keyword>
<proteinExistence type="inferred from homology"/>
<keyword evidence="5" id="KW-0639">Primosome</keyword>
<keyword evidence="10" id="KW-0238">DNA-binding</keyword>
<dbReference type="FunFam" id="1.20.930.80:FF:000001">
    <property type="entry name" value="DNA primase large subunit"/>
    <property type="match status" value="1"/>
</dbReference>
<dbReference type="Pfam" id="PF04104">
    <property type="entry name" value="DNA_primase_lrg"/>
    <property type="match status" value="1"/>
</dbReference>
<dbReference type="GO" id="GO:0051539">
    <property type="term" value="F:4 iron, 4 sulfur cluster binding"/>
    <property type="evidence" value="ECO:0007669"/>
    <property type="project" value="UniProtKB-KW"/>
</dbReference>
<evidence type="ECO:0000256" key="7">
    <source>
        <dbReference type="ARBA" id="ARBA00022723"/>
    </source>
</evidence>
<dbReference type="GO" id="GO:0006269">
    <property type="term" value="P:DNA replication, synthesis of primer"/>
    <property type="evidence" value="ECO:0007669"/>
    <property type="project" value="UniProtKB-KW"/>
</dbReference>
<feature type="compositionally biased region" description="Polar residues" evidence="11">
    <location>
        <begin position="92"/>
        <end position="102"/>
    </location>
</feature>
<comment type="similarity">
    <text evidence="2">Belongs to the eukaryotic-type primase large subunit family.</text>
</comment>
<evidence type="ECO:0000313" key="14">
    <source>
        <dbReference type="Proteomes" id="UP000827092"/>
    </source>
</evidence>
<reference evidence="13 14" key="1">
    <citation type="journal article" date="2022" name="Nat. Ecol. Evol.">
        <title>A masculinizing supergene underlies an exaggerated male reproductive morph in a spider.</title>
        <authorList>
            <person name="Hendrickx F."/>
            <person name="De Corte Z."/>
            <person name="Sonet G."/>
            <person name="Van Belleghem S.M."/>
            <person name="Kostlbacher S."/>
            <person name="Vangestel C."/>
        </authorList>
    </citation>
    <scope>NUCLEOTIDE SEQUENCE [LARGE SCALE GENOMIC DNA]</scope>
    <source>
        <strain evidence="13">W744_W776</strain>
    </source>
</reference>
<dbReference type="GO" id="GO:0005658">
    <property type="term" value="C:alpha DNA polymerase:primase complex"/>
    <property type="evidence" value="ECO:0007669"/>
    <property type="project" value="TreeGrafter"/>
</dbReference>
<dbReference type="EMBL" id="JAFNEN010000257">
    <property type="protein sequence ID" value="KAG8187872.1"/>
    <property type="molecule type" value="Genomic_DNA"/>
</dbReference>
<comment type="cofactor">
    <cofactor evidence="1">
        <name>[4Fe-4S] cluster</name>
        <dbReference type="ChEBI" id="CHEBI:49883"/>
    </cofactor>
</comment>
<keyword evidence="8" id="KW-0408">Iron</keyword>
<evidence type="ECO:0000256" key="11">
    <source>
        <dbReference type="SAM" id="MobiDB-lite"/>
    </source>
</evidence>
<dbReference type="Pfam" id="PF10265">
    <property type="entry name" value="Miga"/>
    <property type="match status" value="1"/>
</dbReference>
<evidence type="ECO:0000256" key="3">
    <source>
        <dbReference type="ARBA" id="ARBA00019038"/>
    </source>
</evidence>
<dbReference type="Pfam" id="PF26466">
    <property type="entry name" value="DNA_primase_lrg_N"/>
    <property type="match status" value="1"/>
</dbReference>
<evidence type="ECO:0000256" key="10">
    <source>
        <dbReference type="ARBA" id="ARBA00023125"/>
    </source>
</evidence>
<dbReference type="GO" id="GO:0006270">
    <property type="term" value="P:DNA replication initiation"/>
    <property type="evidence" value="ECO:0007669"/>
    <property type="project" value="TreeGrafter"/>
</dbReference>
<feature type="region of interest" description="Disordered" evidence="11">
    <location>
        <begin position="83"/>
        <end position="102"/>
    </location>
</feature>
<dbReference type="InterPro" id="IPR007238">
    <property type="entry name" value="DNA_primase_lsu_euk/arc"/>
</dbReference>
<keyword evidence="4" id="KW-0004">4Fe-4S</keyword>
<dbReference type="InterPro" id="IPR019392">
    <property type="entry name" value="Miga"/>
</dbReference>
<organism evidence="13 14">
    <name type="scientific">Oedothorax gibbosus</name>
    <dbReference type="NCBI Taxonomy" id="931172"/>
    <lineage>
        <taxon>Eukaryota</taxon>
        <taxon>Metazoa</taxon>
        <taxon>Ecdysozoa</taxon>
        <taxon>Arthropoda</taxon>
        <taxon>Chelicerata</taxon>
        <taxon>Arachnida</taxon>
        <taxon>Araneae</taxon>
        <taxon>Araneomorphae</taxon>
        <taxon>Entelegynae</taxon>
        <taxon>Araneoidea</taxon>
        <taxon>Linyphiidae</taxon>
        <taxon>Erigoninae</taxon>
        <taxon>Oedothorax</taxon>
    </lineage>
</organism>
<evidence type="ECO:0000259" key="12">
    <source>
        <dbReference type="Pfam" id="PF04104"/>
    </source>
</evidence>
<evidence type="ECO:0000256" key="5">
    <source>
        <dbReference type="ARBA" id="ARBA00022515"/>
    </source>
</evidence>
<dbReference type="Proteomes" id="UP000827092">
    <property type="component" value="Unassembled WGS sequence"/>
</dbReference>
<evidence type="ECO:0000256" key="6">
    <source>
        <dbReference type="ARBA" id="ARBA00022705"/>
    </source>
</evidence>
<dbReference type="PANTHER" id="PTHR10537">
    <property type="entry name" value="DNA PRIMASE LARGE SUBUNIT"/>
    <property type="match status" value="1"/>
</dbReference>
<dbReference type="GO" id="GO:0046872">
    <property type="term" value="F:metal ion binding"/>
    <property type="evidence" value="ECO:0007669"/>
    <property type="project" value="UniProtKB-KW"/>
</dbReference>
<gene>
    <name evidence="13" type="ORF">JTE90_002417</name>
</gene>
<feature type="region of interest" description="Disordered" evidence="11">
    <location>
        <begin position="1033"/>
        <end position="1069"/>
    </location>
</feature>
<sequence length="1085" mass="125170">MFLEFVRISNSAKFKEPLTGQHLEEKNVKLRRIKMNKLFPDKLLPIPVSKQAKVTIISVTVGITLLGFFARLLRRRRRSRPKSIDMVENNKSRGQNYGSSVNGDVASVRGGTSLGLYRHHRQGSISSDRQSIHSLLTANLNMSSANEALTPQQLGTMGMEALETSIAYWEDALAAYRPPVGEVLALTDSEDGKFTHMLEKILEKAYKLQDSCSLLFLDSNSVLFQSESQSVVSSRHERTHLEPERRTITSMSSLESFVSAQAEIADLDDFEEYDLHLNINELPLYQTAQKKCEEGGIPIRLLRTEMVRCQSNKEYISKVHCIRVAFQLLFQQEDVRTYFLNVGSKVLTGLMLRGEKDPKDCLAAYDDIISFVKDKKNWTKMEEELSGRSVKCMSFYDIVLDFIVLDAFEDLESPPSSVTAVVQNRWLSNGFKETALATAVWSVLKAKKRMLKYPDGFIGRFYHLSEHLIPVLAWGFYGPDEKLKEICIHFKEEMMGFMFDIFNFNKVRFAKVEELASDIMQQANMRFDRTIQRLYMQNNILSVISENYYSIVKMEFNRKARRQQMVAGRKDTSQLTGTRESLSAAKDSELYPDNLQFYKFPPTNEISLEEFEDLALERLKVLRLIERAGAKFNKNSNEYKSMIFSELKNQKLSSYCKITAPGGAITEKELLSRKRDHISHFILRLAYCRREDLRRWFITQEVDLFRLRFVSETSTARADFMNYNNLNYDAIEKEEKEMLRDYLYLGFNHSMAKVMTTNFYKVPFTEVLDLVRNRKAYLSDGYAYIPEDDLIVTVLSAYRAHLSHALAVTSRALPQLEEDTRLISMLSTLHQRYIGTDYANKKPNFTGEVSPEQIDELSKTSFPLCMRNLHETFRKNHHLKYNGRLQYGLFLKGIGLSLEDAMRFFREEFTKVMDMDKFDKQYTYNIRYNYGKEGKRANFSPYSCMKIITSNAPGPGEHHGCPYKHSDQSNLRQRLQSLNINKAGIDNIVDLASRGHYQIACTRYFEVTHQENQVDQGISHPNQYFEESQRIKTGVKKERAVRPPPPSMQSSKSPVAASQKPNSLEDEFEEMEDIEEVISCLNGIK</sequence>
<dbReference type="Gene3D" id="1.20.930.80">
    <property type="match status" value="1"/>
</dbReference>
<feature type="domain" description="DNA primase large subunit C-terminal" evidence="12">
    <location>
        <begin position="855"/>
        <end position="1025"/>
    </location>
</feature>
<dbReference type="AlphaFoldDB" id="A0AAV6UU68"/>
<dbReference type="InterPro" id="IPR016558">
    <property type="entry name" value="DNA_primase_lsu_euk"/>
</dbReference>
<dbReference type="GO" id="GO:0003677">
    <property type="term" value="F:DNA binding"/>
    <property type="evidence" value="ECO:0007669"/>
    <property type="project" value="UniProtKB-KW"/>
</dbReference>
<dbReference type="CDD" id="cd07322">
    <property type="entry name" value="PriL_PriS_Eukaryotic"/>
    <property type="match status" value="1"/>
</dbReference>
<comment type="caution">
    <text evidence="13">The sequence shown here is derived from an EMBL/GenBank/DDBJ whole genome shotgun (WGS) entry which is preliminary data.</text>
</comment>
<keyword evidence="9" id="KW-0411">Iron-sulfur</keyword>
<dbReference type="GO" id="GO:0008053">
    <property type="term" value="P:mitochondrial fusion"/>
    <property type="evidence" value="ECO:0007669"/>
    <property type="project" value="InterPro"/>
</dbReference>
<evidence type="ECO:0000256" key="1">
    <source>
        <dbReference type="ARBA" id="ARBA00001966"/>
    </source>
</evidence>
<evidence type="ECO:0000256" key="8">
    <source>
        <dbReference type="ARBA" id="ARBA00023004"/>
    </source>
</evidence>
<evidence type="ECO:0000256" key="2">
    <source>
        <dbReference type="ARBA" id="ARBA00010564"/>
    </source>
</evidence>
<evidence type="ECO:0000313" key="13">
    <source>
        <dbReference type="EMBL" id="KAG8187872.1"/>
    </source>
</evidence>
<accession>A0AAV6UU68</accession>
<evidence type="ECO:0000256" key="4">
    <source>
        <dbReference type="ARBA" id="ARBA00022485"/>
    </source>
</evidence>
<protein>
    <recommendedName>
        <fullName evidence="3">DNA primase large subunit</fullName>
    </recommendedName>
</protein>
<keyword evidence="7" id="KW-0479">Metal-binding</keyword>
<evidence type="ECO:0000256" key="9">
    <source>
        <dbReference type="ARBA" id="ARBA00023014"/>
    </source>
</evidence>
<name>A0AAV6UU68_9ARAC</name>
<dbReference type="PANTHER" id="PTHR10537:SF3">
    <property type="entry name" value="DNA PRIMASE LARGE SUBUNIT"/>
    <property type="match status" value="1"/>
</dbReference>
<dbReference type="InterPro" id="IPR058560">
    <property type="entry name" value="DNA_primase_C"/>
</dbReference>